<gene>
    <name evidence="1" type="ORF">GQ466_20880</name>
</gene>
<protein>
    <submittedName>
        <fullName evidence="1">Uncharacterized protein</fullName>
    </submittedName>
</protein>
<keyword evidence="2" id="KW-1185">Reference proteome</keyword>
<accession>A0A6I4WF40</accession>
<dbReference type="Proteomes" id="UP000431901">
    <property type="component" value="Unassembled WGS sequence"/>
</dbReference>
<reference evidence="1 2" key="1">
    <citation type="submission" date="2019-12" db="EMBL/GenBank/DDBJ databases">
        <title>Nocardia macrotermitis sp. nov. and Nocardia aurantia sp. nov., isolated from the gut of the fungus growing-termite Macrotermes natalensis.</title>
        <authorList>
            <person name="Christine B."/>
            <person name="Rene B."/>
        </authorList>
    </citation>
    <scope>NUCLEOTIDE SEQUENCE [LARGE SCALE GENOMIC DNA]</scope>
    <source>
        <strain evidence="1 2">DSM 102126</strain>
    </source>
</reference>
<evidence type="ECO:0000313" key="2">
    <source>
        <dbReference type="Proteomes" id="UP000431901"/>
    </source>
</evidence>
<dbReference type="RefSeq" id="WP_161104669.1">
    <property type="nucleotide sequence ID" value="NZ_JBHLYI010000007.1"/>
</dbReference>
<organism evidence="1 2">
    <name type="scientific">Actinomadura rayongensis</name>
    <dbReference type="NCBI Taxonomy" id="1429076"/>
    <lineage>
        <taxon>Bacteria</taxon>
        <taxon>Bacillati</taxon>
        <taxon>Actinomycetota</taxon>
        <taxon>Actinomycetes</taxon>
        <taxon>Streptosporangiales</taxon>
        <taxon>Thermomonosporaceae</taxon>
        <taxon>Actinomadura</taxon>
    </lineage>
</organism>
<dbReference type="AlphaFoldDB" id="A0A6I4WF40"/>
<sequence>MGRSEFVVPSDEEVLVALGVEPRASGTGEFTRAIRLVGGSGEELDLSYDVVERSVRLRLNQAHGPNLDIFYEGAELFRLWSDSSSYGIALEFRTGTSMIDLKICVHPKMAIASRCLLV</sequence>
<dbReference type="OrthoDB" id="4555333at2"/>
<evidence type="ECO:0000313" key="1">
    <source>
        <dbReference type="EMBL" id="MXQ66476.1"/>
    </source>
</evidence>
<proteinExistence type="predicted"/>
<dbReference type="EMBL" id="WUTW01000004">
    <property type="protein sequence ID" value="MXQ66476.1"/>
    <property type="molecule type" value="Genomic_DNA"/>
</dbReference>
<name>A0A6I4WF40_9ACTN</name>
<comment type="caution">
    <text evidence="1">The sequence shown here is derived from an EMBL/GenBank/DDBJ whole genome shotgun (WGS) entry which is preliminary data.</text>
</comment>